<dbReference type="GO" id="GO:0005524">
    <property type="term" value="F:ATP binding"/>
    <property type="evidence" value="ECO:0007669"/>
    <property type="project" value="UniProtKB-UniRule"/>
</dbReference>
<accession>A0A0B5AQY6</accession>
<keyword evidence="8" id="KW-0665">Pyrimidine biosynthesis</keyword>
<evidence type="ECO:0000256" key="8">
    <source>
        <dbReference type="HAMAP-Rule" id="MF_01209"/>
    </source>
</evidence>
<dbReference type="EMBL" id="CP009416">
    <property type="protein sequence ID" value="AJD92506.1"/>
    <property type="molecule type" value="Genomic_DNA"/>
</dbReference>
<dbReference type="Gene3D" id="3.50.30.20">
    <property type="entry name" value="Carbamoyl-phosphate synthase small subunit, N-terminal domain"/>
    <property type="match status" value="1"/>
</dbReference>
<comment type="pathway">
    <text evidence="8">Pyrimidine metabolism; UMP biosynthesis via de novo pathway; (S)-dihydroorotate from bicarbonate: step 1/3.</text>
</comment>
<protein>
    <recommendedName>
        <fullName evidence="8">Carbamoyl phosphate synthase small chain</fullName>
        <ecNumber evidence="8">6.3.5.5</ecNumber>
    </recommendedName>
    <alternativeName>
        <fullName evidence="8">Carbamoyl phosphate synthetase glutamine chain</fullName>
    </alternativeName>
</protein>
<keyword evidence="8" id="KW-0028">Amino-acid biosynthesis</keyword>
<keyword evidence="6 8" id="KW-0315">Glutamine amidotransferase</keyword>
<dbReference type="InterPro" id="IPR006274">
    <property type="entry name" value="CarbamoylP_synth_ssu"/>
</dbReference>
<feature type="active site" evidence="8">
    <location>
        <position position="322"/>
    </location>
</feature>
<comment type="function">
    <text evidence="8">Small subunit of the glutamine-dependent carbamoyl phosphate synthetase (CPSase). CPSase catalyzes the formation of carbamoyl phosphate from the ammonia moiety of glutamine, carbonate, and phosphate donated by ATP, constituting the first step of 2 biosynthetic pathways, one leading to arginine and/or urea and the other to pyrimidine nucleotides. The small subunit (glutamine amidotransferase) binds and cleaves glutamine to supply the large subunit with the substrate ammonia.</text>
</comment>
<keyword evidence="3 8" id="KW-0436">Ligase</keyword>
<dbReference type="InterPro" id="IPR050472">
    <property type="entry name" value="Anth_synth/Amidotransfase"/>
</dbReference>
<dbReference type="InterPro" id="IPR017926">
    <property type="entry name" value="GATASE"/>
</dbReference>
<dbReference type="PRINTS" id="PR00097">
    <property type="entry name" value="ANTSNTHASEII"/>
</dbReference>
<feature type="binding site" evidence="8">
    <location>
        <position position="213"/>
    </location>
    <ligand>
        <name>L-glutamine</name>
        <dbReference type="ChEBI" id="CHEBI:58359"/>
    </ligand>
</feature>
<sequence length="353" mass="38823">MKGTLSLSNGQSFEGAWKGAVKDVQGEIVFFTGMTGYEEVLTDPSYHGQIIVFSYPLMGQYGIQEANLESKKIQPAGIIVTELYEGTLERGVSLLEFAVMHNVPIMSGVDTRSVIQTIREDGTMQAVMQLEGKPLPAWEPIRTFVVPHVTAKTAVTHGEGFPHIGLIDFGYKKSILQALLDRGCKVTVFPYTVSTNELMDVPLDGLLFSNGPGDPASLMHKIDDYRAWANAYPTLGICLGHQLLAIAFGASTEKLAFGHRGANHPVMNLKTKRVSMSSQNHSYVVKMNSIPSNVEVLYTNVNDSSVEGLQHKELPLLTVQFHPEASPGPAEHHEVFDEFFNLIQQEKKVSQHA</sequence>
<feature type="region of interest" description="CPSase" evidence="8">
    <location>
        <begin position="1"/>
        <end position="162"/>
    </location>
</feature>
<keyword evidence="5 8" id="KW-0067">ATP-binding</keyword>
<dbReference type="STRING" id="1508404.JMA_31890"/>
<evidence type="ECO:0000256" key="3">
    <source>
        <dbReference type="ARBA" id="ARBA00022598"/>
    </source>
</evidence>
<feature type="binding site" evidence="8">
    <location>
        <position position="283"/>
    </location>
    <ligand>
        <name>L-glutamine</name>
        <dbReference type="ChEBI" id="CHEBI:58359"/>
    </ligand>
</feature>
<feature type="binding site" evidence="8">
    <location>
        <position position="242"/>
    </location>
    <ligand>
        <name>L-glutamine</name>
        <dbReference type="ChEBI" id="CHEBI:58359"/>
    </ligand>
</feature>
<dbReference type="EC" id="6.3.5.5" evidence="8"/>
<dbReference type="InterPro" id="IPR036480">
    <property type="entry name" value="CarbP_synth_ssu_N_sf"/>
</dbReference>
<dbReference type="PROSITE" id="PS51273">
    <property type="entry name" value="GATASE_TYPE_1"/>
    <property type="match status" value="1"/>
</dbReference>
<reference evidence="10 11" key="1">
    <citation type="submission" date="2014-08" db="EMBL/GenBank/DDBJ databases">
        <title>Complete genome of a marine bacteria Jeotgalibacillus malaysiensis.</title>
        <authorList>
            <person name="Yaakop A.S."/>
            <person name="Chan K.-G."/>
            <person name="Goh K.M."/>
        </authorList>
    </citation>
    <scope>NUCLEOTIDE SEQUENCE [LARGE SCALE GENOMIC DNA]</scope>
    <source>
        <strain evidence="10 11">D5</strain>
    </source>
</reference>
<comment type="caution">
    <text evidence="8">Lacks conserved residue(s) required for the propagation of feature annotation.</text>
</comment>
<dbReference type="Pfam" id="PF00117">
    <property type="entry name" value="GATase"/>
    <property type="match status" value="1"/>
</dbReference>
<dbReference type="AlphaFoldDB" id="A0A0B5AQY6"/>
<dbReference type="CDD" id="cd01744">
    <property type="entry name" value="GATase1_CPSase"/>
    <property type="match status" value="1"/>
</dbReference>
<comment type="catalytic activity">
    <reaction evidence="8">
        <text>L-glutamine + H2O = L-glutamate + NH4(+)</text>
        <dbReference type="Rhea" id="RHEA:15889"/>
        <dbReference type="ChEBI" id="CHEBI:15377"/>
        <dbReference type="ChEBI" id="CHEBI:28938"/>
        <dbReference type="ChEBI" id="CHEBI:29985"/>
        <dbReference type="ChEBI" id="CHEBI:58359"/>
    </reaction>
</comment>
<feature type="binding site" evidence="8">
    <location>
        <position position="45"/>
    </location>
    <ligand>
        <name>L-glutamine</name>
        <dbReference type="ChEBI" id="CHEBI:58359"/>
    </ligand>
</feature>
<comment type="subunit">
    <text evidence="8">Composed of two chains; the small (or glutamine) chain promotes the hydrolysis of glutamine to ammonia, which is used by the large (or ammonia) chain to synthesize carbamoyl phosphate. Tetramer of heterodimers (alpha,beta)4.</text>
</comment>
<dbReference type="Pfam" id="PF00988">
    <property type="entry name" value="CPSase_sm_chain"/>
    <property type="match status" value="1"/>
</dbReference>
<dbReference type="HOGENOM" id="CLU_035901_2_1_9"/>
<gene>
    <name evidence="8" type="primary">carA</name>
    <name evidence="10" type="ORF">JMA_31890</name>
</gene>
<evidence type="ECO:0000259" key="9">
    <source>
        <dbReference type="SMART" id="SM01097"/>
    </source>
</evidence>
<evidence type="ECO:0000256" key="6">
    <source>
        <dbReference type="ARBA" id="ARBA00022962"/>
    </source>
</evidence>
<proteinExistence type="inferred from homology"/>
<feature type="binding site" evidence="8">
    <location>
        <position position="239"/>
    </location>
    <ligand>
        <name>L-glutamine</name>
        <dbReference type="ChEBI" id="CHEBI:58359"/>
    </ligand>
</feature>
<dbReference type="GO" id="GO:0004359">
    <property type="term" value="F:glutaminase activity"/>
    <property type="evidence" value="ECO:0007669"/>
    <property type="project" value="RHEA"/>
</dbReference>
<dbReference type="GO" id="GO:0044205">
    <property type="term" value="P:'de novo' UMP biosynthetic process"/>
    <property type="evidence" value="ECO:0007669"/>
    <property type="project" value="UniProtKB-UniRule"/>
</dbReference>
<dbReference type="GO" id="GO:0006541">
    <property type="term" value="P:glutamine metabolic process"/>
    <property type="evidence" value="ECO:0007669"/>
    <property type="project" value="InterPro"/>
</dbReference>
<dbReference type="InterPro" id="IPR002474">
    <property type="entry name" value="CarbamoylP_synth_ssu_N"/>
</dbReference>
<comment type="catalytic activity">
    <reaction evidence="7 8">
        <text>hydrogencarbonate + L-glutamine + 2 ATP + H2O = carbamoyl phosphate + L-glutamate + 2 ADP + phosphate + 2 H(+)</text>
        <dbReference type="Rhea" id="RHEA:18633"/>
        <dbReference type="ChEBI" id="CHEBI:15377"/>
        <dbReference type="ChEBI" id="CHEBI:15378"/>
        <dbReference type="ChEBI" id="CHEBI:17544"/>
        <dbReference type="ChEBI" id="CHEBI:29985"/>
        <dbReference type="ChEBI" id="CHEBI:30616"/>
        <dbReference type="ChEBI" id="CHEBI:43474"/>
        <dbReference type="ChEBI" id="CHEBI:58228"/>
        <dbReference type="ChEBI" id="CHEBI:58359"/>
        <dbReference type="ChEBI" id="CHEBI:456216"/>
        <dbReference type="EC" id="6.3.5.5"/>
    </reaction>
</comment>
<feature type="domain" description="Carbamoyl-phosphate synthase small subunit N-terminal" evidence="9">
    <location>
        <begin position="1"/>
        <end position="129"/>
    </location>
</feature>
<dbReference type="OrthoDB" id="9804328at2"/>
<comment type="similarity">
    <text evidence="2 8">Belongs to the CarA family.</text>
</comment>
<dbReference type="PRINTS" id="PR00099">
    <property type="entry name" value="CPSGATASE"/>
</dbReference>
<dbReference type="NCBIfam" id="NF009475">
    <property type="entry name" value="PRK12838.1"/>
    <property type="match status" value="1"/>
</dbReference>
<dbReference type="UniPathway" id="UPA00068">
    <property type="reaction ID" value="UER00171"/>
</dbReference>
<dbReference type="UniPathway" id="UPA00070">
    <property type="reaction ID" value="UER00115"/>
</dbReference>
<dbReference type="SUPFAM" id="SSF52021">
    <property type="entry name" value="Carbamoyl phosphate synthetase, small subunit N-terminal domain"/>
    <property type="match status" value="1"/>
</dbReference>
<dbReference type="GO" id="GO:0006526">
    <property type="term" value="P:L-arginine biosynthetic process"/>
    <property type="evidence" value="ECO:0007669"/>
    <property type="project" value="UniProtKB-UniRule"/>
</dbReference>
<dbReference type="SUPFAM" id="SSF52317">
    <property type="entry name" value="Class I glutamine amidotransferase-like"/>
    <property type="match status" value="1"/>
</dbReference>
<dbReference type="GO" id="GO:0006207">
    <property type="term" value="P:'de novo' pyrimidine nucleobase biosynthetic process"/>
    <property type="evidence" value="ECO:0007669"/>
    <property type="project" value="InterPro"/>
</dbReference>
<organism evidence="10 11">
    <name type="scientific">Jeotgalibacillus malaysiensis</name>
    <dbReference type="NCBI Taxonomy" id="1508404"/>
    <lineage>
        <taxon>Bacteria</taxon>
        <taxon>Bacillati</taxon>
        <taxon>Bacillota</taxon>
        <taxon>Bacilli</taxon>
        <taxon>Bacillales</taxon>
        <taxon>Caryophanaceae</taxon>
        <taxon>Jeotgalibacillus</taxon>
    </lineage>
</organism>
<dbReference type="Proteomes" id="UP000031449">
    <property type="component" value="Chromosome"/>
</dbReference>
<name>A0A0B5AQY6_9BACL</name>
<dbReference type="KEGG" id="jeo:JMA_31890"/>
<feature type="active site" description="Nucleophile" evidence="8">
    <location>
        <position position="238"/>
    </location>
</feature>
<dbReference type="InterPro" id="IPR035686">
    <property type="entry name" value="CPSase_GATase1"/>
</dbReference>
<feature type="active site" evidence="8">
    <location>
        <position position="324"/>
    </location>
</feature>
<dbReference type="PRINTS" id="PR00096">
    <property type="entry name" value="GATASE"/>
</dbReference>
<evidence type="ECO:0000256" key="4">
    <source>
        <dbReference type="ARBA" id="ARBA00022741"/>
    </source>
</evidence>
<dbReference type="NCBIfam" id="TIGR01368">
    <property type="entry name" value="CPSaseIIsmall"/>
    <property type="match status" value="1"/>
</dbReference>
<dbReference type="SMART" id="SM01097">
    <property type="entry name" value="CPSase_sm_chain"/>
    <property type="match status" value="1"/>
</dbReference>
<feature type="binding site" evidence="8">
    <location>
        <position position="280"/>
    </location>
    <ligand>
        <name>L-glutamine</name>
        <dbReference type="ChEBI" id="CHEBI:58359"/>
    </ligand>
</feature>
<dbReference type="PANTHER" id="PTHR43418:SF7">
    <property type="entry name" value="CARBAMOYL-PHOSPHATE SYNTHASE SMALL CHAIN"/>
    <property type="match status" value="1"/>
</dbReference>
<dbReference type="Gene3D" id="3.40.50.880">
    <property type="match status" value="1"/>
</dbReference>
<keyword evidence="11" id="KW-1185">Reference proteome</keyword>
<dbReference type="HAMAP" id="MF_01209">
    <property type="entry name" value="CPSase_S_chain"/>
    <property type="match status" value="1"/>
</dbReference>
<evidence type="ECO:0000313" key="11">
    <source>
        <dbReference type="Proteomes" id="UP000031449"/>
    </source>
</evidence>
<keyword evidence="4 8" id="KW-0547">Nucleotide-binding</keyword>
<dbReference type="GO" id="GO:0004088">
    <property type="term" value="F:carbamoyl-phosphate synthase (glutamine-hydrolyzing) activity"/>
    <property type="evidence" value="ECO:0007669"/>
    <property type="project" value="UniProtKB-UniRule"/>
</dbReference>
<evidence type="ECO:0000256" key="2">
    <source>
        <dbReference type="ARBA" id="ARBA00007800"/>
    </source>
</evidence>
<comment type="pathway">
    <text evidence="1 8">Amino-acid biosynthesis; L-arginine biosynthesis; carbamoyl phosphate from bicarbonate: step 1/1.</text>
</comment>
<feature type="binding site" evidence="8">
    <location>
        <position position="211"/>
    </location>
    <ligand>
        <name>L-glutamine</name>
        <dbReference type="ChEBI" id="CHEBI:58359"/>
    </ligand>
</feature>
<keyword evidence="8" id="KW-0055">Arginine biosynthesis</keyword>
<dbReference type="PANTHER" id="PTHR43418">
    <property type="entry name" value="MULTIFUNCTIONAL TRYPTOPHAN BIOSYNTHESIS PROTEIN-RELATED"/>
    <property type="match status" value="1"/>
</dbReference>
<evidence type="ECO:0000256" key="1">
    <source>
        <dbReference type="ARBA" id="ARBA00005077"/>
    </source>
</evidence>
<evidence type="ECO:0000256" key="7">
    <source>
        <dbReference type="ARBA" id="ARBA00048816"/>
    </source>
</evidence>
<evidence type="ECO:0000313" key="10">
    <source>
        <dbReference type="EMBL" id="AJD92506.1"/>
    </source>
</evidence>
<dbReference type="InterPro" id="IPR029062">
    <property type="entry name" value="Class_I_gatase-like"/>
</dbReference>
<evidence type="ECO:0000256" key="5">
    <source>
        <dbReference type="ARBA" id="ARBA00022840"/>
    </source>
</evidence>